<sequence>MKAISISKQFVCSHPDCDKEYSTKFALKRHMIIHAGTKKFACRFCSKKFSLEQYKKEHEYIHTNETPYVCGIDGCTQAFRQRAKLCLHRAGHKGYKKKSYKVYSRKNKGGKSTKAQKRQAVVAPEVRYSTHSFGLNECQMVGQVTQDMANSAQYEYNMSLLMTLSTNYCLCEIYTGSQGTYPIGFYDQSITQPEVQYTMERARQGLSTLQTPKGSFYKPEDQMTPTTMMESAATFNMLDNRSWQDFSQRI</sequence>
<dbReference type="GO" id="GO:0005667">
    <property type="term" value="C:transcription regulator complex"/>
    <property type="evidence" value="ECO:0007669"/>
    <property type="project" value="TreeGrafter"/>
</dbReference>
<dbReference type="InterPro" id="IPR036236">
    <property type="entry name" value="Znf_C2H2_sf"/>
</dbReference>
<reference evidence="7" key="1">
    <citation type="submission" date="2023-07" db="EMBL/GenBank/DDBJ databases">
        <authorList>
            <consortium name="AG Swart"/>
            <person name="Singh M."/>
            <person name="Singh A."/>
            <person name="Seah K."/>
            <person name="Emmerich C."/>
        </authorList>
    </citation>
    <scope>NUCLEOTIDE SEQUENCE</scope>
    <source>
        <strain evidence="7">DP1</strain>
    </source>
</reference>
<evidence type="ECO:0000256" key="5">
    <source>
        <dbReference type="PROSITE-ProRule" id="PRU00042"/>
    </source>
</evidence>
<feature type="domain" description="C2H2-type" evidence="6">
    <location>
        <begin position="68"/>
        <end position="97"/>
    </location>
</feature>
<dbReference type="GO" id="GO:0000785">
    <property type="term" value="C:chromatin"/>
    <property type="evidence" value="ECO:0007669"/>
    <property type="project" value="TreeGrafter"/>
</dbReference>
<feature type="domain" description="C2H2-type" evidence="6">
    <location>
        <begin position="10"/>
        <end position="39"/>
    </location>
</feature>
<dbReference type="EMBL" id="CAMPGE010000729">
    <property type="protein sequence ID" value="CAI2359485.1"/>
    <property type="molecule type" value="Genomic_DNA"/>
</dbReference>
<evidence type="ECO:0000256" key="1">
    <source>
        <dbReference type="ARBA" id="ARBA00022723"/>
    </source>
</evidence>
<feature type="domain" description="C2H2-type" evidence="6">
    <location>
        <begin position="40"/>
        <end position="67"/>
    </location>
</feature>
<dbReference type="Pfam" id="PF00096">
    <property type="entry name" value="zf-C2H2"/>
    <property type="match status" value="1"/>
</dbReference>
<organism evidence="7 8">
    <name type="scientific">Euplotes crassus</name>
    <dbReference type="NCBI Taxonomy" id="5936"/>
    <lineage>
        <taxon>Eukaryota</taxon>
        <taxon>Sar</taxon>
        <taxon>Alveolata</taxon>
        <taxon>Ciliophora</taxon>
        <taxon>Intramacronucleata</taxon>
        <taxon>Spirotrichea</taxon>
        <taxon>Hypotrichia</taxon>
        <taxon>Euplotida</taxon>
        <taxon>Euplotidae</taxon>
        <taxon>Moneuplotes</taxon>
    </lineage>
</organism>
<dbReference type="GO" id="GO:0000978">
    <property type="term" value="F:RNA polymerase II cis-regulatory region sequence-specific DNA binding"/>
    <property type="evidence" value="ECO:0007669"/>
    <property type="project" value="TreeGrafter"/>
</dbReference>
<keyword evidence="4" id="KW-0862">Zinc</keyword>
<dbReference type="SUPFAM" id="SSF57667">
    <property type="entry name" value="beta-beta-alpha zinc fingers"/>
    <property type="match status" value="2"/>
</dbReference>
<evidence type="ECO:0000313" key="7">
    <source>
        <dbReference type="EMBL" id="CAI2359485.1"/>
    </source>
</evidence>
<proteinExistence type="predicted"/>
<keyword evidence="1" id="KW-0479">Metal-binding</keyword>
<dbReference type="PANTHER" id="PTHR14003:SF19">
    <property type="entry name" value="YY2 TRANSCRIPTION FACTOR"/>
    <property type="match status" value="1"/>
</dbReference>
<evidence type="ECO:0000256" key="4">
    <source>
        <dbReference type="ARBA" id="ARBA00022833"/>
    </source>
</evidence>
<dbReference type="SMART" id="SM00355">
    <property type="entry name" value="ZnF_C2H2"/>
    <property type="match status" value="3"/>
</dbReference>
<keyword evidence="2" id="KW-0677">Repeat</keyword>
<name>A0AAD1U025_EUPCR</name>
<protein>
    <recommendedName>
        <fullName evidence="6">C2H2-type domain-containing protein</fullName>
    </recommendedName>
</protein>
<dbReference type="Gene3D" id="3.30.160.60">
    <property type="entry name" value="Classic Zinc Finger"/>
    <property type="match status" value="3"/>
</dbReference>
<dbReference type="AlphaFoldDB" id="A0AAD1U025"/>
<keyword evidence="8" id="KW-1185">Reference proteome</keyword>
<evidence type="ECO:0000259" key="6">
    <source>
        <dbReference type="PROSITE" id="PS50157"/>
    </source>
</evidence>
<dbReference type="PANTHER" id="PTHR14003">
    <property type="entry name" value="TRANSCRIPTIONAL REPRESSOR PROTEIN YY"/>
    <property type="match status" value="1"/>
</dbReference>
<evidence type="ECO:0000256" key="2">
    <source>
        <dbReference type="ARBA" id="ARBA00022737"/>
    </source>
</evidence>
<dbReference type="InterPro" id="IPR013087">
    <property type="entry name" value="Znf_C2H2_type"/>
</dbReference>
<evidence type="ECO:0000256" key="3">
    <source>
        <dbReference type="ARBA" id="ARBA00022771"/>
    </source>
</evidence>
<evidence type="ECO:0000313" key="8">
    <source>
        <dbReference type="Proteomes" id="UP001295684"/>
    </source>
</evidence>
<dbReference type="GO" id="GO:0000981">
    <property type="term" value="F:DNA-binding transcription factor activity, RNA polymerase II-specific"/>
    <property type="evidence" value="ECO:0007669"/>
    <property type="project" value="TreeGrafter"/>
</dbReference>
<gene>
    <name evidence="7" type="ORF">ECRASSUSDP1_LOCUS776</name>
</gene>
<accession>A0AAD1U025</accession>
<dbReference type="GO" id="GO:0008270">
    <property type="term" value="F:zinc ion binding"/>
    <property type="evidence" value="ECO:0007669"/>
    <property type="project" value="UniProtKB-KW"/>
</dbReference>
<dbReference type="GO" id="GO:0031519">
    <property type="term" value="C:PcG protein complex"/>
    <property type="evidence" value="ECO:0007669"/>
    <property type="project" value="TreeGrafter"/>
</dbReference>
<dbReference type="Proteomes" id="UP001295684">
    <property type="component" value="Unassembled WGS sequence"/>
</dbReference>
<comment type="caution">
    <text evidence="7">The sequence shown here is derived from an EMBL/GenBank/DDBJ whole genome shotgun (WGS) entry which is preliminary data.</text>
</comment>
<keyword evidence="3 5" id="KW-0863">Zinc-finger</keyword>
<dbReference type="PROSITE" id="PS50157">
    <property type="entry name" value="ZINC_FINGER_C2H2_2"/>
    <property type="match status" value="3"/>
</dbReference>
<dbReference type="PROSITE" id="PS00028">
    <property type="entry name" value="ZINC_FINGER_C2H2_1"/>
    <property type="match status" value="3"/>
</dbReference>